<accession>A0AAD4HFP4</accession>
<feature type="region of interest" description="Disordered" evidence="4">
    <location>
        <begin position="362"/>
        <end position="387"/>
    </location>
</feature>
<dbReference type="GO" id="GO:0004674">
    <property type="term" value="F:protein serine/threonine kinase activity"/>
    <property type="evidence" value="ECO:0007669"/>
    <property type="project" value="UniProtKB-KW"/>
</dbReference>
<dbReference type="AlphaFoldDB" id="A0AAD4HFP4"/>
<dbReference type="Gene3D" id="3.20.200.10">
    <property type="entry name" value="MHCK/EF2 kinase"/>
    <property type="match status" value="1"/>
</dbReference>
<name>A0AAD4HFP4_9AGAM</name>
<keyword evidence="3" id="KW-0418">Kinase</keyword>
<evidence type="ECO:0000313" key="7">
    <source>
        <dbReference type="Proteomes" id="UP001195769"/>
    </source>
</evidence>
<proteinExistence type="predicted"/>
<evidence type="ECO:0000256" key="2">
    <source>
        <dbReference type="ARBA" id="ARBA00022679"/>
    </source>
</evidence>
<keyword evidence="1" id="KW-0723">Serine/threonine-protein kinase</keyword>
<dbReference type="Pfam" id="PF02816">
    <property type="entry name" value="Alpha_kinase"/>
    <property type="match status" value="1"/>
</dbReference>
<evidence type="ECO:0000313" key="6">
    <source>
        <dbReference type="EMBL" id="KAG1893789.1"/>
    </source>
</evidence>
<reference evidence="6" key="1">
    <citation type="journal article" date="2020" name="New Phytol.">
        <title>Comparative genomics reveals dynamic genome evolution in host specialist ectomycorrhizal fungi.</title>
        <authorList>
            <person name="Lofgren L.A."/>
            <person name="Nguyen N.H."/>
            <person name="Vilgalys R."/>
            <person name="Ruytinx J."/>
            <person name="Liao H.L."/>
            <person name="Branco S."/>
            <person name="Kuo A."/>
            <person name="LaButti K."/>
            <person name="Lipzen A."/>
            <person name="Andreopoulos W."/>
            <person name="Pangilinan J."/>
            <person name="Riley R."/>
            <person name="Hundley H."/>
            <person name="Na H."/>
            <person name="Barry K."/>
            <person name="Grigoriev I.V."/>
            <person name="Stajich J.E."/>
            <person name="Kennedy P.G."/>
        </authorList>
    </citation>
    <scope>NUCLEOTIDE SEQUENCE</scope>
    <source>
        <strain evidence="6">FC203</strain>
    </source>
</reference>
<keyword evidence="2" id="KW-0808">Transferase</keyword>
<gene>
    <name evidence="6" type="ORF">F5891DRAFT_985515</name>
</gene>
<dbReference type="Proteomes" id="UP001195769">
    <property type="component" value="Unassembled WGS sequence"/>
</dbReference>
<feature type="compositionally biased region" description="Low complexity" evidence="4">
    <location>
        <begin position="364"/>
        <end position="384"/>
    </location>
</feature>
<dbReference type="EMBL" id="JABBWK010000090">
    <property type="protein sequence ID" value="KAG1893789.1"/>
    <property type="molecule type" value="Genomic_DNA"/>
</dbReference>
<feature type="region of interest" description="Disordered" evidence="4">
    <location>
        <begin position="65"/>
        <end position="97"/>
    </location>
</feature>
<dbReference type="SUPFAM" id="SSF56112">
    <property type="entry name" value="Protein kinase-like (PK-like)"/>
    <property type="match status" value="1"/>
</dbReference>
<dbReference type="InterPro" id="IPR004166">
    <property type="entry name" value="a-kinase_dom"/>
</dbReference>
<evidence type="ECO:0000256" key="4">
    <source>
        <dbReference type="SAM" id="MobiDB-lite"/>
    </source>
</evidence>
<sequence>MSNYELVSQYTEDAFAKEDRLCQRPACGANIAKGDPCFYVATIEHGKPGRYVCGPCHERYQKKAATSVRPAVRPTPGSASGGSSGFAGRGPPDPHVIRQSVNAGQRKLSVNPPPVIPLSHGQSEFSAGPDISVPSLWQASLQPTLRSSTRYTPHHAHYGSERDRWAKLSYAPPPSQTISLEISAVHEGGSRKKGGHGTPFGSICEGKKDIDAQIDAPGLIKIALDTVYPKIQSFCPAFQWRYEEFVIRDSRWVDLSGHHAREPYFYSQCVQAGRKGLKSPIFKTKQFALMVVVPESQWHEYEEWTERVEEWTERAEEDEATCQAPIATTAISEASVDVFQGGDYLATEVPLPEVPLKRTHLRTASSLSSTSSSTSPPLKKAASANIFQSPNRNELKEALRSGGIANVDAQSVYDLQNENVQLYWIATRPMSKILENSKYQSFTLHTAESATGQLTVDTSSANLIGRGGFKTAHPGWLTLASHVPTTGLGSILHQKVVVKRPFIKIFPPNGPSAGTYKVGRYAVADELSKQFKEANVLYWANSLLDLTYAFVNRCVTASSNPPPFEIPHLRFIHAGLALSFLPGQMIVAKPGAKPCSVRAAFLLEELIPGGPDAFVKFIHNTDCDPLLDPGEDGYSTALFLAFTQHVQYEKTGGLAYISDYQGSTELLTDPQILTHPSVSEGNDLFGDGNIEDVVSQFEKKHVCNHYCEWSGFELEAYGRQA</sequence>
<dbReference type="InterPro" id="IPR011009">
    <property type="entry name" value="Kinase-like_dom_sf"/>
</dbReference>
<organism evidence="6 7">
    <name type="scientific">Suillus fuscotomentosus</name>
    <dbReference type="NCBI Taxonomy" id="1912939"/>
    <lineage>
        <taxon>Eukaryota</taxon>
        <taxon>Fungi</taxon>
        <taxon>Dikarya</taxon>
        <taxon>Basidiomycota</taxon>
        <taxon>Agaricomycotina</taxon>
        <taxon>Agaricomycetes</taxon>
        <taxon>Agaricomycetidae</taxon>
        <taxon>Boletales</taxon>
        <taxon>Suillineae</taxon>
        <taxon>Suillaceae</taxon>
        <taxon>Suillus</taxon>
    </lineage>
</organism>
<comment type="caution">
    <text evidence="6">The sequence shown here is derived from an EMBL/GenBank/DDBJ whole genome shotgun (WGS) entry which is preliminary data.</text>
</comment>
<dbReference type="GeneID" id="64671905"/>
<protein>
    <recommendedName>
        <fullName evidence="5">Alpha-type protein kinase domain-containing protein</fullName>
    </recommendedName>
</protein>
<dbReference type="RefSeq" id="XP_041219365.1">
    <property type="nucleotide sequence ID" value="XM_041377607.1"/>
</dbReference>
<evidence type="ECO:0000256" key="3">
    <source>
        <dbReference type="ARBA" id="ARBA00022777"/>
    </source>
</evidence>
<evidence type="ECO:0000256" key="1">
    <source>
        <dbReference type="ARBA" id="ARBA00022527"/>
    </source>
</evidence>
<feature type="domain" description="Alpha-type protein kinase" evidence="5">
    <location>
        <begin position="438"/>
        <end position="717"/>
    </location>
</feature>
<feature type="compositionally biased region" description="Gly residues" evidence="4">
    <location>
        <begin position="79"/>
        <end position="88"/>
    </location>
</feature>
<dbReference type="PROSITE" id="PS51158">
    <property type="entry name" value="ALPHA_KINASE"/>
    <property type="match status" value="1"/>
</dbReference>
<dbReference type="GO" id="GO:0005524">
    <property type="term" value="F:ATP binding"/>
    <property type="evidence" value="ECO:0007669"/>
    <property type="project" value="InterPro"/>
</dbReference>
<evidence type="ECO:0000259" key="5">
    <source>
        <dbReference type="PROSITE" id="PS51158"/>
    </source>
</evidence>
<keyword evidence="7" id="KW-1185">Reference proteome</keyword>